<dbReference type="PANTHER" id="PTHR33566:SF1">
    <property type="entry name" value="EN_SPM-LIKE TRANSPOSON-RELATED"/>
    <property type="match status" value="1"/>
</dbReference>
<feature type="compositionally biased region" description="Polar residues" evidence="1">
    <location>
        <begin position="1594"/>
        <end position="1603"/>
    </location>
</feature>
<reference evidence="2 3" key="1">
    <citation type="submission" date="2019-06" db="EMBL/GenBank/DDBJ databases">
        <title>A chromosomal-level reference genome of Carpinus fangiana (Coryloideae, Betulaceae).</title>
        <authorList>
            <person name="Yang X."/>
            <person name="Wang Z."/>
            <person name="Zhang L."/>
            <person name="Hao G."/>
            <person name="Liu J."/>
            <person name="Yang Y."/>
        </authorList>
    </citation>
    <scope>NUCLEOTIDE SEQUENCE [LARGE SCALE GENOMIC DNA]</scope>
    <source>
        <strain evidence="2">Cfa_2016G</strain>
        <tissue evidence="2">Leaf</tissue>
    </source>
</reference>
<dbReference type="Proteomes" id="UP000327013">
    <property type="component" value="Chromosome 6"/>
</dbReference>
<keyword evidence="3" id="KW-1185">Reference proteome</keyword>
<organism evidence="2 3">
    <name type="scientific">Carpinus fangiana</name>
    <dbReference type="NCBI Taxonomy" id="176857"/>
    <lineage>
        <taxon>Eukaryota</taxon>
        <taxon>Viridiplantae</taxon>
        <taxon>Streptophyta</taxon>
        <taxon>Embryophyta</taxon>
        <taxon>Tracheophyta</taxon>
        <taxon>Spermatophyta</taxon>
        <taxon>Magnoliopsida</taxon>
        <taxon>eudicotyledons</taxon>
        <taxon>Gunneridae</taxon>
        <taxon>Pentapetalae</taxon>
        <taxon>rosids</taxon>
        <taxon>fabids</taxon>
        <taxon>Fagales</taxon>
        <taxon>Betulaceae</taxon>
        <taxon>Carpinus</taxon>
    </lineage>
</organism>
<dbReference type="EMBL" id="CM017326">
    <property type="protein sequence ID" value="KAE8077695.1"/>
    <property type="molecule type" value="Genomic_DNA"/>
</dbReference>
<evidence type="ECO:0000313" key="2">
    <source>
        <dbReference type="EMBL" id="KAE8077695.1"/>
    </source>
</evidence>
<name>A0A5N6RF90_9ROSI</name>
<dbReference type="SUPFAM" id="SSF55874">
    <property type="entry name" value="ATPase domain of HSP90 chaperone/DNA topoisomerase II/histidine kinase"/>
    <property type="match status" value="1"/>
</dbReference>
<accession>A0A5N6RF90</accession>
<dbReference type="Pfam" id="PF13589">
    <property type="entry name" value="HATPase_c_3"/>
    <property type="match status" value="1"/>
</dbReference>
<sequence length="1603" mass="180525">MEPNMGRQKAKAMKRRLVELYDDDNEIDRVYRFKVLLPNGTSIGLTVTDPGREMPFRNFIGLVKDEYYRARKQYEPIKQKKHIDWNSDRIYLEDGNRREMRSMIKFDNFNPHKCHILQLHDGSGEIADTFKNMWDLTPDTDLLKELPEEYTFETALADLIDNSLQAVWSNSKNNRRLISVNIVEDRISIFDTGPGMDGSDENSIAKWGKMGASLHRSSKGQAIGGKPPYLRPFFGMFGYGGPIASMHLGRRALVSSKTISSRKVYTLHLEREALLSSSCSELSWKTDGGMRDPLEDEVEKSPHGSFTKVEIFKPKINSLDILQLQCRLKDIYFPYIQCDEVSNSVKTITPIEFQVNGVDLAEIEGGEVAITNLHSCNGPEFVFQLRFFLKQASTSTQSPGSRACQEANARLKCIYLPVVKGKESIEMILEKLKAEGCSIVESYESFSRVSIRRLGRLLPDARWAWLPFMESTQKKRDRAHLLKRCCLRVKCFIETDAGFNPTPSKTDLAHHNPFTTALKNFGNKRLEKEKDVNVEIYKDQKLLTPLQLEREYQEWILHMHDQYDEETECGEDQPVLIVNPANKKALGISSDVIRLHRVLKRKGELWKSGQKIKILKGACAGCHKNNIYAALEYFLLEGFQGDAGGEARIICRPLDVPHDHGCALVENDGDPNFDIRSSLSLPINVIDSGKCVVIENTEWDYQLGKQHQKSPSTIDLLSVKQCQEMEVDGALPVDGPVHAGQVPPKEIVAVVRPANFVSSGTSKNLDQKYIVKINLEMSMEVKFRKEVEDLQDCRHIYSVRITPSSRKGFHGLYIFPLGCKFPELFQKAGVYMFSFSVKESTCNNCDKRVLVKASPMVGKWDLLSDKQSTPYRVRVGSCFPPLYLACYDTYNNRIPFKSTPEVMIKLQTTKGVLFHVGKGKTGLSPNKFTLEVKDLLIECNELDKIRPSYKATLVICSPDELFSVSIPCQVIPGSLQLVKAQPPIFEKNQLLPGCVAKEFILEMFDACGNHVSQGLEVQLDVEGFHILDQVGSKRKVDNSGHINLGGLLKVTAGYGSKVLLSVLSGHEVLFKKEFQTEERELRLASKVPEFCTAGTELENVVFEIVNSTGDIDEAIHNEKKYGQFHTLTIKSEFSNTEDSIQYIFKHGRCTVPAIPLPQSEGIFCFEASHSCHPELHLSVKVFLEEAPKVKYDEIQSPYSNGKVLLLQDSPSAKQVDNFMVSMITIEKKIQDEILQIGARNRELEEALDYLNNKKAEIEQDISQLQAFVEPCLLNNPNYIPTKEELINRIESTNHSAAAVICSVSKESSFQEQQNHFMKDVVGLVALLGTVRINNLSRILAEYLGEDQMLAVVCRSFAAASALEKYEQNGEVHCRHALHAEASALGKSIKGRFLLVCLEDIRPYTGEFEGSGPQRKLALPHPTFPSGSVPKGFIGHAVNMIDLEIDLPCTRTAAGHGLRETLFYCLLGEVQVYETWEYMLEARHCIKHGAVSLDGGILRDNGVVSLGFGNPQICFPVVSPESVSSAESVEIIKLIEENKSELLGIIDYIAMATRAHEKSIKRFKKKKEEYNKLMDNMEVMEPEVEDPHLEYRPNMKNNSDASSC</sequence>
<protein>
    <submittedName>
        <fullName evidence="2">Uncharacterized protein</fullName>
    </submittedName>
</protein>
<evidence type="ECO:0000256" key="1">
    <source>
        <dbReference type="SAM" id="MobiDB-lite"/>
    </source>
</evidence>
<dbReference type="InterPro" id="IPR036890">
    <property type="entry name" value="HATPase_C_sf"/>
</dbReference>
<proteinExistence type="predicted"/>
<dbReference type="OrthoDB" id="10036779at2759"/>
<dbReference type="PANTHER" id="PTHR33566">
    <property type="entry name" value="EN/SPM-LIKE TRANSPOSON-RELATED"/>
    <property type="match status" value="1"/>
</dbReference>
<feature type="region of interest" description="Disordered" evidence="1">
    <location>
        <begin position="1583"/>
        <end position="1603"/>
    </location>
</feature>
<gene>
    <name evidence="2" type="ORF">FH972_016233</name>
</gene>
<dbReference type="Gene3D" id="3.30.565.10">
    <property type="entry name" value="Histidine kinase-like ATPase, C-terminal domain"/>
    <property type="match status" value="1"/>
</dbReference>
<evidence type="ECO:0000313" key="3">
    <source>
        <dbReference type="Proteomes" id="UP000327013"/>
    </source>
</evidence>